<dbReference type="InterPro" id="IPR036322">
    <property type="entry name" value="WD40_repeat_dom_sf"/>
</dbReference>
<dbReference type="Gene3D" id="2.130.10.10">
    <property type="entry name" value="YVTN repeat-like/Quinoprotein amine dehydrogenase"/>
    <property type="match status" value="1"/>
</dbReference>
<dbReference type="PRINTS" id="PR00320">
    <property type="entry name" value="GPROTEINBRPT"/>
</dbReference>
<dbReference type="SUPFAM" id="SSF50969">
    <property type="entry name" value="YVTN repeat-like/Quinoprotein amine dehydrogenase"/>
    <property type="match status" value="1"/>
</dbReference>
<dbReference type="Pfam" id="PF00400">
    <property type="entry name" value="WD40"/>
    <property type="match status" value="4"/>
</dbReference>
<dbReference type="InterPro" id="IPR015943">
    <property type="entry name" value="WD40/YVTN_repeat-like_dom_sf"/>
</dbReference>
<dbReference type="PROSITE" id="PS50082">
    <property type="entry name" value="WD_REPEATS_2"/>
    <property type="match status" value="4"/>
</dbReference>
<feature type="repeat" description="WD" evidence="3">
    <location>
        <begin position="251"/>
        <end position="292"/>
    </location>
</feature>
<feature type="repeat" description="WD" evidence="3">
    <location>
        <begin position="340"/>
        <end position="380"/>
    </location>
</feature>
<evidence type="ECO:0000256" key="2">
    <source>
        <dbReference type="ARBA" id="ARBA00022737"/>
    </source>
</evidence>
<dbReference type="InterPro" id="IPR040324">
    <property type="entry name" value="WDR44/Dgr2"/>
</dbReference>
<protein>
    <submittedName>
        <fullName evidence="4">Putative WD repeat-containing protein C3H5.08c</fullName>
    </submittedName>
</protein>
<accession>A0A1D1ZEI3</accession>
<keyword evidence="2" id="KW-0677">Repeat</keyword>
<sequence length="693" mass="77681">MQSQHEETEDFFFDSLDSLSTSFNYASSEEALSENLESEFENFDFQVWVSELRSICERRAGFLHRMGFDELVPSQSQEIEEGSLGRSPQQLEMDGLTETSGAVLDSLGCSSDIEKGDQHCCIRDLDKGKKFTVHEFGEEGLTSMALREVDSGRLITWEEFELSLGFSHSVQTLMLKNNAPCREKRDGVIYTTKRKSKSWWKGLSARRHFGDLCNCSVPIQDAQVYKAGRTKLHHHGKRCKEFTAASMGQELQAHKGPIWTMKFSPDGRYLATGGEDCVVRIWRVMEVDTSSKFPFGVCLPKFVEKEEESKLIFKSKHPDSTPIVIPRKTFKLLVVPTHEFLGHTSDILDLSWSESNCLLTSSKDKTVRMWKVGHDHCLKVFRHNNYVTGVQFNPVDSSQFISGSIDGKVRIWGISENHVIDWVDIRDIVTAVSYRPDGQGFVVGSISGNCRFYCISGNSLQLDAEFSIQGRKKTTGKRVTGFQFSPQDPEKVMITSADSRVQIVNGVNVIHKYGGLRKAKNQLSASFTSDGRYIVSVSEDSRVYVWNYVSDSPSSKGTRSVRSCACFSSKDVSIAIPWPGTDRLEPDSRSRSSHLQPQKMFAPSTCIEGAECFSLGAWFFSDCQSRASATWPEEKLGLSAGDATVGYCPLNGYDDHQHYLNSLPPATWSRVIVTAGHDGTIKSFHNYGLPVRL</sequence>
<proteinExistence type="predicted"/>
<organism evidence="4">
    <name type="scientific">Anthurium amnicola</name>
    <dbReference type="NCBI Taxonomy" id="1678845"/>
    <lineage>
        <taxon>Eukaryota</taxon>
        <taxon>Viridiplantae</taxon>
        <taxon>Streptophyta</taxon>
        <taxon>Embryophyta</taxon>
        <taxon>Tracheophyta</taxon>
        <taxon>Spermatophyta</taxon>
        <taxon>Magnoliopsida</taxon>
        <taxon>Liliopsida</taxon>
        <taxon>Araceae</taxon>
        <taxon>Pothoideae</taxon>
        <taxon>Potheae</taxon>
        <taxon>Anthurium</taxon>
    </lineage>
</organism>
<name>A0A1D1ZEI3_9ARAE</name>
<feature type="repeat" description="WD" evidence="3">
    <location>
        <begin position="524"/>
        <end position="556"/>
    </location>
</feature>
<dbReference type="PANTHER" id="PTHR14221:SF31">
    <property type="entry name" value="TRANSDUCIN_WD40 REPEAT-LIKE SUPERFAMILY PROTEIN"/>
    <property type="match status" value="1"/>
</dbReference>
<feature type="repeat" description="WD" evidence="3">
    <location>
        <begin position="380"/>
        <end position="422"/>
    </location>
</feature>
<dbReference type="PANTHER" id="PTHR14221">
    <property type="entry name" value="WD REPEAT DOMAIN 44"/>
    <property type="match status" value="1"/>
</dbReference>
<keyword evidence="1 3" id="KW-0853">WD repeat</keyword>
<dbReference type="InterPro" id="IPR001680">
    <property type="entry name" value="WD40_rpt"/>
</dbReference>
<dbReference type="SUPFAM" id="SSF50978">
    <property type="entry name" value="WD40 repeat-like"/>
    <property type="match status" value="1"/>
</dbReference>
<gene>
    <name evidence="4" type="primary">SPAC3H5.08c_1</name>
    <name evidence="4" type="ORF">g.53036</name>
</gene>
<dbReference type="InterPro" id="IPR011044">
    <property type="entry name" value="Quino_amine_DH_bsu"/>
</dbReference>
<dbReference type="PROSITE" id="PS50294">
    <property type="entry name" value="WD_REPEATS_REGION"/>
    <property type="match status" value="3"/>
</dbReference>
<dbReference type="SMART" id="SM00320">
    <property type="entry name" value="WD40"/>
    <property type="match status" value="7"/>
</dbReference>
<reference evidence="4" key="1">
    <citation type="submission" date="2015-07" db="EMBL/GenBank/DDBJ databases">
        <title>Transcriptome Assembly of Anthurium amnicola.</title>
        <authorList>
            <person name="Suzuki J."/>
        </authorList>
    </citation>
    <scope>NUCLEOTIDE SEQUENCE</scope>
</reference>
<evidence type="ECO:0000256" key="3">
    <source>
        <dbReference type="PROSITE-ProRule" id="PRU00221"/>
    </source>
</evidence>
<evidence type="ECO:0000256" key="1">
    <source>
        <dbReference type="ARBA" id="ARBA00022574"/>
    </source>
</evidence>
<dbReference type="InterPro" id="IPR020472">
    <property type="entry name" value="WD40_PAC1"/>
</dbReference>
<evidence type="ECO:0000313" key="4">
    <source>
        <dbReference type="EMBL" id="JAT65362.1"/>
    </source>
</evidence>
<dbReference type="EMBL" id="GDJX01002574">
    <property type="protein sequence ID" value="JAT65362.1"/>
    <property type="molecule type" value="Transcribed_RNA"/>
</dbReference>
<dbReference type="AlphaFoldDB" id="A0A1D1ZEI3"/>